<keyword evidence="5" id="KW-0812">Transmembrane</keyword>
<evidence type="ECO:0000256" key="4">
    <source>
        <dbReference type="SAM" id="MobiDB-lite"/>
    </source>
</evidence>
<evidence type="ECO:0000256" key="1">
    <source>
        <dbReference type="ARBA" id="ARBA00004651"/>
    </source>
</evidence>
<keyword evidence="3" id="KW-1003">Cell membrane</keyword>
<dbReference type="EMBL" id="DXBZ01000034">
    <property type="protein sequence ID" value="HIZ17784.1"/>
    <property type="molecule type" value="Genomic_DNA"/>
</dbReference>
<proteinExistence type="predicted"/>
<accession>A0A9D2DJ03</accession>
<dbReference type="AlphaFoldDB" id="A0A9D2DJ03"/>
<evidence type="ECO:0000313" key="7">
    <source>
        <dbReference type="Proteomes" id="UP000824029"/>
    </source>
</evidence>
<feature type="compositionally biased region" description="Acidic residues" evidence="4">
    <location>
        <begin position="65"/>
        <end position="82"/>
    </location>
</feature>
<feature type="non-terminal residue" evidence="6">
    <location>
        <position position="114"/>
    </location>
</feature>
<protein>
    <submittedName>
        <fullName evidence="6">Uncharacterized protein</fullName>
    </submittedName>
</protein>
<dbReference type="Proteomes" id="UP000824029">
    <property type="component" value="Unassembled WGS sequence"/>
</dbReference>
<keyword evidence="5" id="KW-1133">Transmembrane helix</keyword>
<comment type="caution">
    <text evidence="6">The sequence shown here is derived from an EMBL/GenBank/DDBJ whole genome shotgun (WGS) entry which is preliminary data.</text>
</comment>
<comment type="subcellular location">
    <subcellularLocation>
        <location evidence="1">Cell membrane</location>
        <topology evidence="1">Multi-pass membrane protein</topology>
    </subcellularLocation>
</comment>
<feature type="region of interest" description="Disordered" evidence="4">
    <location>
        <begin position="65"/>
        <end position="86"/>
    </location>
</feature>
<evidence type="ECO:0000256" key="5">
    <source>
        <dbReference type="SAM" id="Phobius"/>
    </source>
</evidence>
<organism evidence="6 7">
    <name type="scientific">Candidatus Olsenella stercoravium</name>
    <dbReference type="NCBI Taxonomy" id="2838713"/>
    <lineage>
        <taxon>Bacteria</taxon>
        <taxon>Bacillati</taxon>
        <taxon>Actinomycetota</taxon>
        <taxon>Coriobacteriia</taxon>
        <taxon>Coriobacteriales</taxon>
        <taxon>Atopobiaceae</taxon>
        <taxon>Olsenella</taxon>
    </lineage>
</organism>
<dbReference type="GO" id="GO:0005886">
    <property type="term" value="C:plasma membrane"/>
    <property type="evidence" value="ECO:0007669"/>
    <property type="project" value="UniProtKB-SubCell"/>
</dbReference>
<dbReference type="PANTHER" id="PTHR43163:SF6">
    <property type="entry name" value="DIPEPTIDE TRANSPORT SYSTEM PERMEASE PROTEIN DPPB-RELATED"/>
    <property type="match status" value="1"/>
</dbReference>
<evidence type="ECO:0000313" key="6">
    <source>
        <dbReference type="EMBL" id="HIZ17784.1"/>
    </source>
</evidence>
<sequence>MVRYIIKRVLQFIPVFLGVTLILFALQNIVPGDPIKLIAGERKLDYQTEVTLRARHGFIETDAEGDPIYETDEDGNVVEDEDGNPKTIPTPLWKRYVVYLGNLLQGDLGSSYQR</sequence>
<gene>
    <name evidence="6" type="ORF">IAA22_01560</name>
</gene>
<evidence type="ECO:0000256" key="3">
    <source>
        <dbReference type="ARBA" id="ARBA00022475"/>
    </source>
</evidence>
<keyword evidence="5" id="KW-0472">Membrane</keyword>
<feature type="transmembrane region" description="Helical" evidence="5">
    <location>
        <begin position="12"/>
        <end position="30"/>
    </location>
</feature>
<dbReference type="PANTHER" id="PTHR43163">
    <property type="entry name" value="DIPEPTIDE TRANSPORT SYSTEM PERMEASE PROTEIN DPPB-RELATED"/>
    <property type="match status" value="1"/>
</dbReference>
<name>A0A9D2DJ03_9ACTN</name>
<reference evidence="6" key="2">
    <citation type="submission" date="2021-04" db="EMBL/GenBank/DDBJ databases">
        <authorList>
            <person name="Gilroy R."/>
        </authorList>
    </citation>
    <scope>NUCLEOTIDE SEQUENCE</scope>
    <source>
        <strain evidence="6">ChiHecolR3B27-1887</strain>
    </source>
</reference>
<reference evidence="6" key="1">
    <citation type="journal article" date="2021" name="PeerJ">
        <title>Extensive microbial diversity within the chicken gut microbiome revealed by metagenomics and culture.</title>
        <authorList>
            <person name="Gilroy R."/>
            <person name="Ravi A."/>
            <person name="Getino M."/>
            <person name="Pursley I."/>
            <person name="Horton D.L."/>
            <person name="Alikhan N.F."/>
            <person name="Baker D."/>
            <person name="Gharbi K."/>
            <person name="Hall N."/>
            <person name="Watson M."/>
            <person name="Adriaenssens E.M."/>
            <person name="Foster-Nyarko E."/>
            <person name="Jarju S."/>
            <person name="Secka A."/>
            <person name="Antonio M."/>
            <person name="Oren A."/>
            <person name="Chaudhuri R.R."/>
            <person name="La Ragione R."/>
            <person name="Hildebrand F."/>
            <person name="Pallen M.J."/>
        </authorList>
    </citation>
    <scope>NUCLEOTIDE SEQUENCE</scope>
    <source>
        <strain evidence="6">ChiHecolR3B27-1887</strain>
    </source>
</reference>
<evidence type="ECO:0000256" key="2">
    <source>
        <dbReference type="ARBA" id="ARBA00022448"/>
    </source>
</evidence>
<keyword evidence="2" id="KW-0813">Transport</keyword>